<dbReference type="EMBL" id="GBGD01001004">
    <property type="protein sequence ID" value="JAC87885.1"/>
    <property type="molecule type" value="mRNA"/>
</dbReference>
<dbReference type="CDD" id="cd22249">
    <property type="entry name" value="UDM1_RNF168_RNF169-like"/>
    <property type="match status" value="1"/>
</dbReference>
<feature type="domain" description="J" evidence="2">
    <location>
        <begin position="16"/>
        <end position="84"/>
    </location>
</feature>
<dbReference type="GO" id="GO:0042407">
    <property type="term" value="P:cristae formation"/>
    <property type="evidence" value="ECO:0007669"/>
    <property type="project" value="TreeGrafter"/>
</dbReference>
<keyword evidence="1" id="KW-0143">Chaperone</keyword>
<dbReference type="InterPro" id="IPR036869">
    <property type="entry name" value="J_dom_sf"/>
</dbReference>
<dbReference type="PRINTS" id="PR00625">
    <property type="entry name" value="JDOMAIN"/>
</dbReference>
<dbReference type="CDD" id="cd06257">
    <property type="entry name" value="DnaJ"/>
    <property type="match status" value="1"/>
</dbReference>
<dbReference type="InterPro" id="IPR001623">
    <property type="entry name" value="DnaJ_domain"/>
</dbReference>
<dbReference type="Pfam" id="PF00226">
    <property type="entry name" value="DnaJ"/>
    <property type="match status" value="1"/>
</dbReference>
<sequence length="568" mass="64175">MEDEGSEDEKHIYEDDYYAFLNVPREATTEEITNAYRRMSRAYHPDKHLDPVHKKEAELIFNKTKKAYEVLKDEHKRAIYDSVGVKGLETEGWEVIQRTKTPGEIREEYERLARQREERRLQQRTNPKGSVTVNINATDLFSKYDYQYEYDLDEGFPNVEVSGMSVTQSIEAPLTAKDTATITGHLNTHNGTGSGTVTVANKRQYSEKGWWEVSGGAGSGPIIGLKGFRTLGRRTFASVESYLQFANNGIKSGLDATLAMHMDKQTMGYLTWRTGSSSSMSTTLIRDVESSHTSFTLLLGIPHSYLSIGHTFKFPKRDLKLKTALKAGTFGAVIEYGAEKKVSEQSTISATVSVGVPTGVILRIRLTRATQNYLFPIQLCDEPLPSPVFYATIAPLLTWAVIKKFVIDPIQDEQKESKKQRQKDTYKTRIAEKRREAEAATNLMSVTFSRIRSEEESRRGLVITSAIYGRLASLSTSTNPFNPQDGMRENMTEDVIDVTIPLQCLVKDSKLIVYDSTKSQLPGFYDPCVGEEKALYVQYLFHSQMHQTTVADNEPLRIPRQSHRVNHT</sequence>
<evidence type="ECO:0000313" key="3">
    <source>
        <dbReference type="EMBL" id="JAC87885.1"/>
    </source>
</evidence>
<dbReference type="Pfam" id="PF22774">
    <property type="entry name" value="DNAJC11_beta-barrel"/>
    <property type="match status" value="1"/>
</dbReference>
<dbReference type="SMART" id="SM00271">
    <property type="entry name" value="DnaJ"/>
    <property type="match status" value="1"/>
</dbReference>
<dbReference type="CDD" id="cd22823">
    <property type="entry name" value="Gal_Rha_Lectin"/>
    <property type="match status" value="1"/>
</dbReference>
<reference evidence="3" key="1">
    <citation type="journal article" date="2015" name="J. Med. Entomol.">
        <title>A Deep Insight Into the Sialotranscriptome of the Chagas Disease Vector, Panstrongylus megistus (Hemiptera: Heteroptera).</title>
        <authorList>
            <person name="Ribeiro J.M."/>
            <person name="Schwarz A."/>
            <person name="Francischetti I.M."/>
        </authorList>
    </citation>
    <scope>NUCLEOTIDE SEQUENCE</scope>
    <source>
        <tissue evidence="3">Salivary glands</tissue>
    </source>
</reference>
<evidence type="ECO:0000259" key="2">
    <source>
        <dbReference type="PROSITE" id="PS50076"/>
    </source>
</evidence>
<dbReference type="GO" id="GO:0005739">
    <property type="term" value="C:mitochondrion"/>
    <property type="evidence" value="ECO:0007669"/>
    <property type="project" value="GOC"/>
</dbReference>
<dbReference type="InterPro" id="IPR055225">
    <property type="entry name" value="DNAJC11-like_beta-barrel"/>
</dbReference>
<name>A0A069DVH8_9HEMI</name>
<proteinExistence type="evidence at transcript level"/>
<dbReference type="Gene3D" id="1.10.287.110">
    <property type="entry name" value="DnaJ domain"/>
    <property type="match status" value="1"/>
</dbReference>
<organism evidence="3">
    <name type="scientific">Panstrongylus megistus</name>
    <dbReference type="NCBI Taxonomy" id="65343"/>
    <lineage>
        <taxon>Eukaryota</taxon>
        <taxon>Metazoa</taxon>
        <taxon>Ecdysozoa</taxon>
        <taxon>Arthropoda</taxon>
        <taxon>Hexapoda</taxon>
        <taxon>Insecta</taxon>
        <taxon>Pterygota</taxon>
        <taxon>Neoptera</taxon>
        <taxon>Paraneoptera</taxon>
        <taxon>Hemiptera</taxon>
        <taxon>Heteroptera</taxon>
        <taxon>Panheteroptera</taxon>
        <taxon>Cimicomorpha</taxon>
        <taxon>Reduviidae</taxon>
        <taxon>Triatominae</taxon>
        <taxon>Panstrongylus</taxon>
    </lineage>
</organism>
<dbReference type="PANTHER" id="PTHR44157">
    <property type="entry name" value="DNAJ HOMOLOG SUBFAMILY C MEMBER 11"/>
    <property type="match status" value="1"/>
</dbReference>
<dbReference type="InterPro" id="IPR052243">
    <property type="entry name" value="Mito_inner_membrane_organizer"/>
</dbReference>
<dbReference type="Pfam" id="PF11875">
    <property type="entry name" value="DnaJ-like_C11_C"/>
    <property type="match status" value="1"/>
</dbReference>
<dbReference type="PROSITE" id="PS50076">
    <property type="entry name" value="DNAJ_2"/>
    <property type="match status" value="1"/>
</dbReference>
<evidence type="ECO:0000256" key="1">
    <source>
        <dbReference type="ARBA" id="ARBA00023186"/>
    </source>
</evidence>
<protein>
    <submittedName>
        <fullName evidence="3">Putative molecular chaperone dnaj superfamily</fullName>
    </submittedName>
</protein>
<dbReference type="SUPFAM" id="SSF46565">
    <property type="entry name" value="Chaperone J-domain"/>
    <property type="match status" value="1"/>
</dbReference>
<dbReference type="InterPro" id="IPR024586">
    <property type="entry name" value="DnaJ-like_C11_C"/>
</dbReference>
<accession>A0A069DVH8</accession>
<dbReference type="PANTHER" id="PTHR44157:SF1">
    <property type="entry name" value="DNAJ HOMOLOG SUBFAMILY C MEMBER 11"/>
    <property type="match status" value="1"/>
</dbReference>
<dbReference type="AlphaFoldDB" id="A0A069DVH8"/>